<reference evidence="3" key="1">
    <citation type="journal article" date="2017" name="Nat. Microbiol.">
        <title>Global analysis of biosynthetic gene clusters reveals vast potential of secondary metabolite production in Penicillium species.</title>
        <authorList>
            <person name="Nielsen J.C."/>
            <person name="Grijseels S."/>
            <person name="Prigent S."/>
            <person name="Ji B."/>
            <person name="Dainat J."/>
            <person name="Nielsen K.F."/>
            <person name="Frisvad J.C."/>
            <person name="Workman M."/>
            <person name="Nielsen J."/>
        </authorList>
    </citation>
    <scope>NUCLEOTIDE SEQUENCE [LARGE SCALE GENOMIC DNA]</scope>
    <source>
        <strain evidence="3">IBT 24891</strain>
    </source>
</reference>
<evidence type="ECO:0000313" key="2">
    <source>
        <dbReference type="EMBL" id="OQE28701.1"/>
    </source>
</evidence>
<dbReference type="Proteomes" id="UP000191285">
    <property type="component" value="Unassembled WGS sequence"/>
</dbReference>
<protein>
    <submittedName>
        <fullName evidence="2">Uncharacterized protein</fullName>
    </submittedName>
</protein>
<name>A0A1V6TQZ3_9EURO</name>
<dbReference type="STRING" id="303698.A0A1V6TQZ3"/>
<proteinExistence type="predicted"/>
<gene>
    <name evidence="2" type="ORF">PENSTE_c003G01777</name>
</gene>
<feature type="region of interest" description="Disordered" evidence="1">
    <location>
        <begin position="564"/>
        <end position="587"/>
    </location>
</feature>
<keyword evidence="3" id="KW-1185">Reference proteome</keyword>
<feature type="region of interest" description="Disordered" evidence="1">
    <location>
        <begin position="610"/>
        <end position="636"/>
    </location>
</feature>
<sequence>MGNPTLEQDSKTSETSQMLTPQPPPPYSTLNESGIRGSPVNVDDLAQVNSVPSTDNVTVPESVAHLKLISAIASLRDSVMKTNNLFGICDDDARGFSDSRKQAQAAACIKEKRWAVYVARAVERFTTWWENAVPTLETTEISSLNTAETKIAWSVDMLPPFDVIMVWHSFMLNPRAFLEDCLRHRKMGFWATGLPWNIITQSLNSSTYQFDPGEEARINFEKMCDRPWDNLSESPVKSLSCLKCNEPLTAPWTEGSFGCDPDVAYAHCKGYADKSMRVSCPSCKHSITHDGLSVQAFRKDVQTLLRDGLPMPGTLLSMNGTPADDNTFDAVSFPNRLIKEGIRSEILQVTDRTMNEDSTIGLIRDYLENCVKDRSLIRRVNGKIITSRNSTTAEKVSLRNMLSRYWDNPSIFSINLIGAVIRQGTFIEKAEKIGWIRSPTLEATIGHFVTKYGSFFQIISKNKGHAVVPTLDVDLIWHTHQLSPARYFRFTTSLTEGIFVDHDDKVDELKLNDAFVWTSLQYQKITGGELYSECTCWYCDAVRETHNRGFSRFISPSVSSAKSNATTLHKRNQSIDSKETTGPHLSSHNAVRIQARTDPLAIENQNARLKSALDKSSRSSRNMDEGRDGRALNGPFMRDSKIHPDIYPCNPVCVSTGLGSSGNCISGTEGIGMNRGACVSGTAEPQSRGRGKSFCAGIAGCGMSL</sequence>
<dbReference type="AlphaFoldDB" id="A0A1V6TQZ3"/>
<organism evidence="2 3">
    <name type="scientific">Penicillium steckii</name>
    <dbReference type="NCBI Taxonomy" id="303698"/>
    <lineage>
        <taxon>Eukaryota</taxon>
        <taxon>Fungi</taxon>
        <taxon>Dikarya</taxon>
        <taxon>Ascomycota</taxon>
        <taxon>Pezizomycotina</taxon>
        <taxon>Eurotiomycetes</taxon>
        <taxon>Eurotiomycetidae</taxon>
        <taxon>Eurotiales</taxon>
        <taxon>Aspergillaceae</taxon>
        <taxon>Penicillium</taxon>
    </lineage>
</organism>
<dbReference type="Pfam" id="PF07173">
    <property type="entry name" value="GRDP-like"/>
    <property type="match status" value="1"/>
</dbReference>
<dbReference type="EMBL" id="MLKD01000003">
    <property type="protein sequence ID" value="OQE28701.1"/>
    <property type="molecule type" value="Genomic_DNA"/>
</dbReference>
<dbReference type="PANTHER" id="PTHR34365">
    <property type="entry name" value="ENOLASE (DUF1399)"/>
    <property type="match status" value="1"/>
</dbReference>
<dbReference type="OrthoDB" id="2684236at2759"/>
<dbReference type="InterPro" id="IPR009836">
    <property type="entry name" value="GRDP-like"/>
</dbReference>
<comment type="caution">
    <text evidence="2">The sequence shown here is derived from an EMBL/GenBank/DDBJ whole genome shotgun (WGS) entry which is preliminary data.</text>
</comment>
<dbReference type="PANTHER" id="PTHR34365:SF7">
    <property type="entry name" value="GLYCINE-RICH DOMAIN-CONTAINING PROTEIN 1"/>
    <property type="match status" value="1"/>
</dbReference>
<accession>A0A1V6TQZ3</accession>
<feature type="compositionally biased region" description="Basic and acidic residues" evidence="1">
    <location>
        <begin position="611"/>
        <end position="630"/>
    </location>
</feature>
<feature type="region of interest" description="Disordered" evidence="1">
    <location>
        <begin position="1"/>
        <end position="39"/>
    </location>
</feature>
<evidence type="ECO:0000313" key="3">
    <source>
        <dbReference type="Proteomes" id="UP000191285"/>
    </source>
</evidence>
<evidence type="ECO:0000256" key="1">
    <source>
        <dbReference type="SAM" id="MobiDB-lite"/>
    </source>
</evidence>